<name>A0A6L9EBJ1_9FLAO</name>
<dbReference type="InterPro" id="IPR002912">
    <property type="entry name" value="ACT_dom"/>
</dbReference>
<evidence type="ECO:0000256" key="15">
    <source>
        <dbReference type="ARBA" id="ARBA00022777"/>
    </source>
</evidence>
<dbReference type="PANTHER" id="PTHR43070">
    <property type="match status" value="1"/>
</dbReference>
<dbReference type="PROSITE" id="PS01042">
    <property type="entry name" value="HOMOSER_DHGENASE"/>
    <property type="match status" value="1"/>
</dbReference>
<keyword evidence="18 30" id="KW-0560">Oxidoreductase</keyword>
<dbReference type="UniPathway" id="UPA00034">
    <property type="reaction ID" value="UER00015"/>
</dbReference>
<dbReference type="InterPro" id="IPR001048">
    <property type="entry name" value="Asp/Glu/Uridylate_kinase"/>
</dbReference>
<dbReference type="Pfam" id="PF00696">
    <property type="entry name" value="AA_kinase"/>
    <property type="match status" value="1"/>
</dbReference>
<keyword evidence="31" id="KW-1185">Reference proteome</keyword>
<comment type="pathway">
    <text evidence="4">Amino-acid biosynthesis; L-threonine biosynthesis; L-threonine from L-aspartate: step 3/5.</text>
</comment>
<dbReference type="SUPFAM" id="SSF55021">
    <property type="entry name" value="ACT-like"/>
    <property type="match status" value="2"/>
</dbReference>
<dbReference type="UniPathway" id="UPA00051">
    <property type="reaction ID" value="UER00462"/>
</dbReference>
<dbReference type="InterPro" id="IPR018042">
    <property type="entry name" value="Aspartate_kinase_CS"/>
</dbReference>
<evidence type="ECO:0000256" key="24">
    <source>
        <dbReference type="ARBA" id="ARBA00044938"/>
    </source>
</evidence>
<dbReference type="PROSITE" id="PS51671">
    <property type="entry name" value="ACT"/>
    <property type="match status" value="1"/>
</dbReference>
<dbReference type="InterPro" id="IPR036291">
    <property type="entry name" value="NAD(P)-bd_dom_sf"/>
</dbReference>
<evidence type="ECO:0000256" key="9">
    <source>
        <dbReference type="ARBA" id="ARBA00011881"/>
    </source>
</evidence>
<dbReference type="Proteomes" id="UP000475249">
    <property type="component" value="Unassembled WGS sequence"/>
</dbReference>
<evidence type="ECO:0000256" key="8">
    <source>
        <dbReference type="ARBA" id="ARBA00010046"/>
    </source>
</evidence>
<dbReference type="GO" id="GO:0009090">
    <property type="term" value="P:homoserine biosynthetic process"/>
    <property type="evidence" value="ECO:0007669"/>
    <property type="project" value="UniProtKB-ARBA"/>
</dbReference>
<keyword evidence="12" id="KW-0791">Threonine biosynthesis</keyword>
<evidence type="ECO:0000313" key="30">
    <source>
        <dbReference type="EMBL" id="NAS12116.1"/>
    </source>
</evidence>
<evidence type="ECO:0000256" key="27">
    <source>
        <dbReference type="ARBA" id="ARBA00049031"/>
    </source>
</evidence>
<evidence type="ECO:0000256" key="6">
    <source>
        <dbReference type="ARBA" id="ARBA00005139"/>
    </source>
</evidence>
<evidence type="ECO:0000256" key="18">
    <source>
        <dbReference type="ARBA" id="ARBA00023002"/>
    </source>
</evidence>
<evidence type="ECO:0000256" key="10">
    <source>
        <dbReference type="ARBA" id="ARBA00022605"/>
    </source>
</evidence>
<dbReference type="Pfam" id="PF00742">
    <property type="entry name" value="Homoserine_dh"/>
    <property type="match status" value="1"/>
</dbReference>
<evidence type="ECO:0000256" key="26">
    <source>
        <dbReference type="ARBA" id="ARBA00048841"/>
    </source>
</evidence>
<evidence type="ECO:0000256" key="1">
    <source>
        <dbReference type="ARBA" id="ARBA00001920"/>
    </source>
</evidence>
<dbReference type="CDD" id="cd04922">
    <property type="entry name" value="ACT_AKi-HSDH-ThrA_2"/>
    <property type="match status" value="1"/>
</dbReference>
<comment type="catalytic activity">
    <reaction evidence="27">
        <text>L-homoserine + NAD(+) = L-aspartate 4-semialdehyde + NADH + H(+)</text>
        <dbReference type="Rhea" id="RHEA:15757"/>
        <dbReference type="ChEBI" id="CHEBI:15378"/>
        <dbReference type="ChEBI" id="CHEBI:57476"/>
        <dbReference type="ChEBI" id="CHEBI:57540"/>
        <dbReference type="ChEBI" id="CHEBI:57945"/>
        <dbReference type="ChEBI" id="CHEBI:537519"/>
        <dbReference type="EC" id="1.1.1.3"/>
    </reaction>
    <physiologicalReaction direction="right-to-left" evidence="27">
        <dbReference type="Rhea" id="RHEA:15759"/>
    </physiologicalReaction>
</comment>
<dbReference type="PANTHER" id="PTHR43070:SF5">
    <property type="entry name" value="HOMOSERINE DEHYDROGENASE"/>
    <property type="match status" value="1"/>
</dbReference>
<comment type="cofactor">
    <cofactor evidence="1">
        <name>a metal cation</name>
        <dbReference type="ChEBI" id="CHEBI:25213"/>
    </cofactor>
</comment>
<dbReference type="AlphaFoldDB" id="A0A6L9EBJ1"/>
<dbReference type="RefSeq" id="WP_161435141.1">
    <property type="nucleotide sequence ID" value="NZ_WXYO01000003.1"/>
</dbReference>
<evidence type="ECO:0000259" key="29">
    <source>
        <dbReference type="PROSITE" id="PS51671"/>
    </source>
</evidence>
<dbReference type="Pfam" id="PF22468">
    <property type="entry name" value="ACT_9"/>
    <property type="match status" value="2"/>
</dbReference>
<dbReference type="EMBL" id="WXYO01000003">
    <property type="protein sequence ID" value="NAS12116.1"/>
    <property type="molecule type" value="Genomic_DNA"/>
</dbReference>
<dbReference type="GO" id="GO:0004412">
    <property type="term" value="F:homoserine dehydrogenase activity"/>
    <property type="evidence" value="ECO:0007669"/>
    <property type="project" value="UniProtKB-EC"/>
</dbReference>
<dbReference type="Gene3D" id="1.20.120.1320">
    <property type="entry name" value="Aspartokinase, catalytic domain"/>
    <property type="match status" value="1"/>
</dbReference>
<dbReference type="PROSITE" id="PS00324">
    <property type="entry name" value="ASPARTOKINASE"/>
    <property type="match status" value="1"/>
</dbReference>
<comment type="pathway">
    <text evidence="5">Amino-acid biosynthesis; L-methionine biosynthesis via de novo pathway; L-homoserine from L-aspartate: step 3/3.</text>
</comment>
<evidence type="ECO:0000256" key="4">
    <source>
        <dbReference type="ARBA" id="ARBA00005056"/>
    </source>
</evidence>
<dbReference type="GO" id="GO:0004072">
    <property type="term" value="F:aspartate kinase activity"/>
    <property type="evidence" value="ECO:0007669"/>
    <property type="project" value="UniProtKB-EC"/>
</dbReference>
<comment type="caution">
    <text evidence="30">The sequence shown here is derived from an EMBL/GenBank/DDBJ whole genome shotgun (WGS) entry which is preliminary data.</text>
</comment>
<evidence type="ECO:0000256" key="5">
    <source>
        <dbReference type="ARBA" id="ARBA00005062"/>
    </source>
</evidence>
<dbReference type="PIRSF" id="PIRSF000727">
    <property type="entry name" value="ThrA"/>
    <property type="match status" value="1"/>
</dbReference>
<dbReference type="CDD" id="cd04243">
    <property type="entry name" value="AAK_AK-HSDH-like"/>
    <property type="match status" value="1"/>
</dbReference>
<keyword evidence="21" id="KW-0457">Lysine biosynthesis</keyword>
<keyword evidence="10" id="KW-0028">Amino-acid biosynthesis</keyword>
<evidence type="ECO:0000256" key="20">
    <source>
        <dbReference type="ARBA" id="ARBA00023053"/>
    </source>
</evidence>
<comment type="function">
    <text evidence="24">Bifunctional aspartate kinase and homoserine dehydrogenase that catalyzes the first and the third steps toward the synthesis of lysine, methionine and threonine from aspartate.</text>
</comment>
<dbReference type="InterPro" id="IPR036393">
    <property type="entry name" value="AceGlu_kinase-like_sf"/>
</dbReference>
<dbReference type="GO" id="GO:0009088">
    <property type="term" value="P:threonine biosynthetic process"/>
    <property type="evidence" value="ECO:0007669"/>
    <property type="project" value="UniProtKB-UniPathway"/>
</dbReference>
<dbReference type="InterPro" id="IPR011147">
    <property type="entry name" value="Bifunc_Aspkin/hSer_DH"/>
</dbReference>
<dbReference type="GO" id="GO:0046872">
    <property type="term" value="F:metal ion binding"/>
    <property type="evidence" value="ECO:0007669"/>
    <property type="project" value="UniProtKB-KW"/>
</dbReference>
<dbReference type="SUPFAM" id="SSF55347">
    <property type="entry name" value="Glyceraldehyde-3-phosphate dehydrogenase-like, C-terminal domain"/>
    <property type="match status" value="1"/>
</dbReference>
<dbReference type="Gene3D" id="3.40.50.720">
    <property type="entry name" value="NAD(P)-binding Rossmann-like Domain"/>
    <property type="match status" value="1"/>
</dbReference>
<keyword evidence="28" id="KW-0175">Coiled coil</keyword>
<comment type="similarity">
    <text evidence="7">In the C-terminal section; belongs to the homoserine dehydrogenase family.</text>
</comment>
<reference evidence="30 31" key="1">
    <citation type="submission" date="2020-01" db="EMBL/GenBank/DDBJ databases">
        <title>Bacteria diversity of Porities sp.</title>
        <authorList>
            <person name="Wang G."/>
        </authorList>
    </citation>
    <scope>NUCLEOTIDE SEQUENCE [LARGE SCALE GENOMIC DNA]</scope>
    <source>
        <strain evidence="30 31">R33</strain>
    </source>
</reference>
<dbReference type="InterPro" id="IPR042199">
    <property type="entry name" value="AsparK_Bifunc_asparK/hSer_DH"/>
</dbReference>
<dbReference type="Gene3D" id="3.30.2130.10">
    <property type="entry name" value="VC0802-like"/>
    <property type="match status" value="1"/>
</dbReference>
<feature type="coiled-coil region" evidence="28">
    <location>
        <begin position="714"/>
        <end position="741"/>
    </location>
</feature>
<dbReference type="InterPro" id="IPR019811">
    <property type="entry name" value="HDH_CS"/>
</dbReference>
<comment type="catalytic activity">
    <reaction evidence="25">
        <text>L-aspartate + ATP = 4-phospho-L-aspartate + ADP</text>
        <dbReference type="Rhea" id="RHEA:23776"/>
        <dbReference type="ChEBI" id="CHEBI:29991"/>
        <dbReference type="ChEBI" id="CHEBI:30616"/>
        <dbReference type="ChEBI" id="CHEBI:57535"/>
        <dbReference type="ChEBI" id="CHEBI:456216"/>
        <dbReference type="EC" id="2.7.2.4"/>
    </reaction>
    <physiologicalReaction direction="left-to-right" evidence="25">
        <dbReference type="Rhea" id="RHEA:23777"/>
    </physiologicalReaction>
</comment>
<comment type="pathway">
    <text evidence="3">Amino-acid biosynthesis; L-methionine biosynthesis via de novo pathway; L-homoserine from L-aspartate: step 1/3.</text>
</comment>
<dbReference type="Gene3D" id="3.40.1160.10">
    <property type="entry name" value="Acetylglutamate kinase-like"/>
    <property type="match status" value="1"/>
</dbReference>
<evidence type="ECO:0000313" key="31">
    <source>
        <dbReference type="Proteomes" id="UP000475249"/>
    </source>
</evidence>
<dbReference type="EC" id="2.7.2.4" evidence="30"/>
<dbReference type="Gene3D" id="3.30.360.10">
    <property type="entry name" value="Dihydrodipicolinate Reductase, domain 2"/>
    <property type="match status" value="1"/>
</dbReference>
<dbReference type="InterPro" id="IPR001342">
    <property type="entry name" value="HDH_cat"/>
</dbReference>
<dbReference type="UniPathway" id="UPA00050">
    <property type="reaction ID" value="UER00063"/>
</dbReference>
<dbReference type="InterPro" id="IPR045865">
    <property type="entry name" value="ACT-like_dom_sf"/>
</dbReference>
<keyword evidence="13" id="KW-0479">Metal-binding</keyword>
<comment type="similarity">
    <text evidence="8">In the N-terminal section; belongs to the aspartokinase family.</text>
</comment>
<evidence type="ECO:0000256" key="22">
    <source>
        <dbReference type="ARBA" id="ARBA00023167"/>
    </source>
</evidence>
<keyword evidence="15 30" id="KW-0418">Kinase</keyword>
<proteinExistence type="inferred from homology"/>
<protein>
    <submittedName>
        <fullName evidence="30">Bifunctional aspartate kinase/homoserine dehydrogenase I</fullName>
        <ecNumber evidence="30">1.1.1.3</ecNumber>
        <ecNumber evidence="30">2.7.2.4</ecNumber>
    </submittedName>
</protein>
<organism evidence="30 31">
    <name type="scientific">Poritiphilus flavus</name>
    <dbReference type="NCBI Taxonomy" id="2697053"/>
    <lineage>
        <taxon>Bacteria</taxon>
        <taxon>Pseudomonadati</taxon>
        <taxon>Bacteroidota</taxon>
        <taxon>Flavobacteriia</taxon>
        <taxon>Flavobacteriales</taxon>
        <taxon>Flavobacteriaceae</taxon>
        <taxon>Poritiphilus</taxon>
    </lineage>
</organism>
<dbReference type="Pfam" id="PF03447">
    <property type="entry name" value="NAD_binding_3"/>
    <property type="match status" value="1"/>
</dbReference>
<dbReference type="SUPFAM" id="SSF53633">
    <property type="entry name" value="Carbamate kinase-like"/>
    <property type="match status" value="1"/>
</dbReference>
<keyword evidence="20" id="KW-0915">Sodium</keyword>
<sequence>MKILKFGGTSVANAQNIQKVQRIVSQIDSDKAVIVVSALGGITDLLLTAQNQAAEQDDTYKTTLAEIENRHIQTIKELLPIERQSSVLSAVKSDLNTLETLLEGAFLIGESTPQLSDKIVSYGELLSSFIISEYFISAGLDTSFKDSRELILTDETYGKAAVNFKKTNAQCQAYFDGNSKRITLLPGFVASSASGNTTTLGRGGSDYTAAVIAAAINAEELQIWTDVSGMYTANPKLVKQSRAITRISYEEAMELSHFGAKVLYPPTIQPVLAKAIPIRIKNTFDPDAEGTLITSMKNGGDKTVRGISYIEHIALLSLEGPGMIGIPGVSKRFFEVLSQAGISIVLITQASSEHSICIGISEAEAKVARELVNKEFDHEISTGKLQPVVVEEDLAIIALVGDNMKSHQGLSGKMFSALGKNNVNIRAIAQGASERNISAVINAADAKKALNTLHEEFFEARVKQLNLFVMGVGNVGSRFLRQLYQQRSFLKENLKLNVRVIGISNSRKMYFDPEGIELGNWEEALSKGEKADKELFFDRVRELNYRNSIFVDNTASEEVSDAYATYLRESIAIVTCNKIACSSDYSNYKELKALSRTYNAPFLFETNVGAGLPIIDTLKNLVASGDKVLKIQAVLSGSLNFVFNNFNADNTFKDIVKQAQEEGYTEPDPKIDLSGIDVMRKILILARESGYELNLEDIENQSFLPDASLKTTNNEEFFKTLEESEEEFQALYKEAAKHQSRLKYVARFENGEASVGLQHIPEGHDFYNLEGSDNIVLFYTERYPDQPMIIKGAGAGADVTASGIFADIIRIGNF</sequence>
<evidence type="ECO:0000256" key="16">
    <source>
        <dbReference type="ARBA" id="ARBA00022840"/>
    </source>
</evidence>
<dbReference type="FunFam" id="3.30.2130.10:FF:000001">
    <property type="entry name" value="Bifunctional aspartokinase/homoserine dehydrogenase"/>
    <property type="match status" value="1"/>
</dbReference>
<evidence type="ECO:0000256" key="12">
    <source>
        <dbReference type="ARBA" id="ARBA00022697"/>
    </source>
</evidence>
<evidence type="ECO:0000256" key="17">
    <source>
        <dbReference type="ARBA" id="ARBA00022857"/>
    </source>
</evidence>
<keyword evidence="22" id="KW-0486">Methionine biosynthesis</keyword>
<keyword evidence="16" id="KW-0067">ATP-binding</keyword>
<dbReference type="NCBIfam" id="TIGR00657">
    <property type="entry name" value="asp_kinases"/>
    <property type="match status" value="1"/>
</dbReference>
<dbReference type="GO" id="GO:0005524">
    <property type="term" value="F:ATP binding"/>
    <property type="evidence" value="ECO:0007669"/>
    <property type="project" value="UniProtKB-KW"/>
</dbReference>
<evidence type="ECO:0000256" key="25">
    <source>
        <dbReference type="ARBA" id="ARBA00048561"/>
    </source>
</evidence>
<dbReference type="InterPro" id="IPR049638">
    <property type="entry name" value="AK-HD"/>
</dbReference>
<comment type="subunit">
    <text evidence="9">Homotetramer.</text>
</comment>
<keyword evidence="11 30" id="KW-0808">Transferase</keyword>
<evidence type="ECO:0000256" key="14">
    <source>
        <dbReference type="ARBA" id="ARBA00022741"/>
    </source>
</evidence>
<dbReference type="SUPFAM" id="SSF51735">
    <property type="entry name" value="NAD(P)-binding Rossmann-fold domains"/>
    <property type="match status" value="1"/>
</dbReference>
<dbReference type="GO" id="GO:0050661">
    <property type="term" value="F:NADP binding"/>
    <property type="evidence" value="ECO:0007669"/>
    <property type="project" value="InterPro"/>
</dbReference>
<evidence type="ECO:0000256" key="21">
    <source>
        <dbReference type="ARBA" id="ARBA00023154"/>
    </source>
</evidence>
<dbReference type="InterPro" id="IPR001341">
    <property type="entry name" value="Asp_kinase"/>
</dbReference>
<feature type="domain" description="ACT" evidence="29">
    <location>
        <begin position="399"/>
        <end position="477"/>
    </location>
</feature>
<dbReference type="NCBIfam" id="NF007003">
    <property type="entry name" value="PRK09466.1"/>
    <property type="match status" value="1"/>
</dbReference>
<accession>A0A6L9EBJ1</accession>
<keyword evidence="14" id="KW-0547">Nucleotide-binding</keyword>
<comment type="pathway">
    <text evidence="2">Amino-acid biosynthesis; L-lysine biosynthesis via DAP pathway; (S)-tetrahydrodipicolinate from L-aspartate: step 1/4.</text>
</comment>
<dbReference type="CDD" id="cd04921">
    <property type="entry name" value="ACT_AKi-HSDH-ThrA-like_1"/>
    <property type="match status" value="1"/>
</dbReference>
<dbReference type="NCBIfam" id="NF006959">
    <property type="entry name" value="PRK09436.1"/>
    <property type="match status" value="1"/>
</dbReference>
<dbReference type="EC" id="1.1.1.3" evidence="30"/>
<keyword evidence="19" id="KW-0520">NAD</keyword>
<evidence type="ECO:0000256" key="11">
    <source>
        <dbReference type="ARBA" id="ARBA00022679"/>
    </source>
</evidence>
<evidence type="ECO:0000256" key="23">
    <source>
        <dbReference type="ARBA" id="ARBA00023268"/>
    </source>
</evidence>
<gene>
    <name evidence="30" type="primary">thrA</name>
    <name evidence="30" type="ORF">GTQ38_08900</name>
</gene>
<keyword evidence="17" id="KW-0521">NADP</keyword>
<evidence type="ECO:0000256" key="19">
    <source>
        <dbReference type="ARBA" id="ARBA00023027"/>
    </source>
</evidence>
<evidence type="ECO:0000256" key="7">
    <source>
        <dbReference type="ARBA" id="ARBA00007952"/>
    </source>
</evidence>
<dbReference type="InterPro" id="IPR005106">
    <property type="entry name" value="Asp/hSer_DH_NAD-bd"/>
</dbReference>
<dbReference type="GO" id="GO:0009086">
    <property type="term" value="P:methionine biosynthetic process"/>
    <property type="evidence" value="ECO:0007669"/>
    <property type="project" value="UniProtKB-KW"/>
</dbReference>
<keyword evidence="23" id="KW-0511">Multifunctional enzyme</keyword>
<evidence type="ECO:0000256" key="28">
    <source>
        <dbReference type="SAM" id="Coils"/>
    </source>
</evidence>
<evidence type="ECO:0000256" key="3">
    <source>
        <dbReference type="ARBA" id="ARBA00004986"/>
    </source>
</evidence>
<evidence type="ECO:0000256" key="2">
    <source>
        <dbReference type="ARBA" id="ARBA00004766"/>
    </source>
</evidence>
<dbReference type="InterPro" id="IPR054352">
    <property type="entry name" value="ACT_Aspartokinase"/>
</dbReference>
<comment type="pathway">
    <text evidence="6">Amino-acid biosynthesis; L-threonine biosynthesis; L-threonine from L-aspartate: step 1/5.</text>
</comment>
<dbReference type="FunFam" id="3.30.360.10:FF:000006">
    <property type="entry name" value="Bifunctional aspartokinase/homoserine dehydrogenase"/>
    <property type="match status" value="1"/>
</dbReference>
<comment type="catalytic activity">
    <reaction evidence="26">
        <text>L-homoserine + NADP(+) = L-aspartate 4-semialdehyde + NADPH + H(+)</text>
        <dbReference type="Rhea" id="RHEA:15761"/>
        <dbReference type="ChEBI" id="CHEBI:15378"/>
        <dbReference type="ChEBI" id="CHEBI:57476"/>
        <dbReference type="ChEBI" id="CHEBI:57783"/>
        <dbReference type="ChEBI" id="CHEBI:58349"/>
        <dbReference type="ChEBI" id="CHEBI:537519"/>
        <dbReference type="EC" id="1.1.1.3"/>
    </reaction>
    <physiologicalReaction direction="right-to-left" evidence="26">
        <dbReference type="Rhea" id="RHEA:15763"/>
    </physiologicalReaction>
</comment>
<evidence type="ECO:0000256" key="13">
    <source>
        <dbReference type="ARBA" id="ARBA00022723"/>
    </source>
</evidence>
<dbReference type="GO" id="GO:0009089">
    <property type="term" value="P:lysine biosynthetic process via diaminopimelate"/>
    <property type="evidence" value="ECO:0007669"/>
    <property type="project" value="UniProtKB-UniPathway"/>
</dbReference>